<proteinExistence type="inferred from homology"/>
<dbReference type="EMBL" id="JAFGDB010000032">
    <property type="protein sequence ID" value="MBN2067218.1"/>
    <property type="molecule type" value="Genomic_DNA"/>
</dbReference>
<dbReference type="PANTHER" id="PTHR10695:SF46">
    <property type="entry name" value="BIFUNCTIONAL COENZYME A SYNTHASE-RELATED"/>
    <property type="match status" value="1"/>
</dbReference>
<keyword evidence="1" id="KW-0547">Nucleotide-binding</keyword>
<evidence type="ECO:0000313" key="3">
    <source>
        <dbReference type="EMBL" id="MBN2067218.1"/>
    </source>
</evidence>
<keyword evidence="2" id="KW-0067">ATP-binding</keyword>
<gene>
    <name evidence="3" type="primary">coaE</name>
    <name evidence="3" type="ORF">JW744_02005</name>
</gene>
<dbReference type="NCBIfam" id="TIGR00152">
    <property type="entry name" value="dephospho-CoA kinase"/>
    <property type="match status" value="1"/>
</dbReference>
<organism evidence="3 4">
    <name type="scientific">Candidatus Iainarchaeum sp</name>
    <dbReference type="NCBI Taxonomy" id="3101447"/>
    <lineage>
        <taxon>Archaea</taxon>
        <taxon>Candidatus Iainarchaeota</taxon>
        <taxon>Candidatus Iainarchaeia</taxon>
        <taxon>Candidatus Iainarchaeales</taxon>
        <taxon>Candidatus Iainarchaeaceae</taxon>
        <taxon>Candidatus Iainarchaeum</taxon>
    </lineage>
</organism>
<dbReference type="AlphaFoldDB" id="A0A939C6A2"/>
<dbReference type="EC" id="2.7.1.24" evidence="3"/>
<sequence length="187" mass="20512">MKLIGLTGSICSGKSTVLALFKKQGFAVLDADSIVAGLYRKKPVKKRLDALFGTHSKKAISNIAFSSPKKRRALESALHPLAKKQLLKELALFRGQGKRAAVVAVPLLFESGWHRLFDSVIVVKAPRRQCLARAMKSGLSKKDFLLRWHAQLSQRKKIKRAHYTIDNAGSLAKTRAQVGGLSAELLG</sequence>
<dbReference type="PROSITE" id="PS51219">
    <property type="entry name" value="DPCK"/>
    <property type="match status" value="1"/>
</dbReference>
<dbReference type="HAMAP" id="MF_00376">
    <property type="entry name" value="Dephospho_CoA_kinase"/>
    <property type="match status" value="1"/>
</dbReference>
<dbReference type="InterPro" id="IPR001977">
    <property type="entry name" value="Depp_CoAkinase"/>
</dbReference>
<dbReference type="Gene3D" id="3.40.50.300">
    <property type="entry name" value="P-loop containing nucleotide triphosphate hydrolases"/>
    <property type="match status" value="1"/>
</dbReference>
<evidence type="ECO:0000256" key="1">
    <source>
        <dbReference type="ARBA" id="ARBA00022741"/>
    </source>
</evidence>
<keyword evidence="3" id="KW-0808">Transferase</keyword>
<dbReference type="CDD" id="cd02022">
    <property type="entry name" value="DPCK"/>
    <property type="match status" value="1"/>
</dbReference>
<dbReference type="PANTHER" id="PTHR10695">
    <property type="entry name" value="DEPHOSPHO-COA KINASE-RELATED"/>
    <property type="match status" value="1"/>
</dbReference>
<dbReference type="SUPFAM" id="SSF52540">
    <property type="entry name" value="P-loop containing nucleoside triphosphate hydrolases"/>
    <property type="match status" value="1"/>
</dbReference>
<keyword evidence="3" id="KW-0418">Kinase</keyword>
<evidence type="ECO:0000256" key="2">
    <source>
        <dbReference type="ARBA" id="ARBA00022840"/>
    </source>
</evidence>
<dbReference type="InterPro" id="IPR027417">
    <property type="entry name" value="P-loop_NTPase"/>
</dbReference>
<dbReference type="GO" id="GO:0005524">
    <property type="term" value="F:ATP binding"/>
    <property type="evidence" value="ECO:0007669"/>
    <property type="project" value="UniProtKB-KW"/>
</dbReference>
<name>A0A939C6A2_9ARCH</name>
<dbReference type="Proteomes" id="UP000809243">
    <property type="component" value="Unassembled WGS sequence"/>
</dbReference>
<comment type="caution">
    <text evidence="3">The sequence shown here is derived from an EMBL/GenBank/DDBJ whole genome shotgun (WGS) entry which is preliminary data.</text>
</comment>
<dbReference type="GO" id="GO:0015937">
    <property type="term" value="P:coenzyme A biosynthetic process"/>
    <property type="evidence" value="ECO:0007669"/>
    <property type="project" value="InterPro"/>
</dbReference>
<dbReference type="Pfam" id="PF01121">
    <property type="entry name" value="CoaE"/>
    <property type="match status" value="1"/>
</dbReference>
<reference evidence="3" key="1">
    <citation type="submission" date="2021-01" db="EMBL/GenBank/DDBJ databases">
        <title>Active Sulfur Cycling in an Early Earth Analoge.</title>
        <authorList>
            <person name="Hahn C.R."/>
            <person name="Youssef N.H."/>
            <person name="Elshahed M."/>
        </authorList>
    </citation>
    <scope>NUCLEOTIDE SEQUENCE</scope>
    <source>
        <strain evidence="3">Zod_Metabat.1151</strain>
    </source>
</reference>
<protein>
    <submittedName>
        <fullName evidence="3">Dephospho-CoA kinase</fullName>
        <ecNumber evidence="3">2.7.1.24</ecNumber>
    </submittedName>
</protein>
<evidence type="ECO:0000313" key="4">
    <source>
        <dbReference type="Proteomes" id="UP000809243"/>
    </source>
</evidence>
<dbReference type="GO" id="GO:0004140">
    <property type="term" value="F:dephospho-CoA kinase activity"/>
    <property type="evidence" value="ECO:0007669"/>
    <property type="project" value="UniProtKB-EC"/>
</dbReference>
<accession>A0A939C6A2</accession>